<comment type="caution">
    <text evidence="2">The sequence shown here is derived from an EMBL/GenBank/DDBJ whole genome shotgun (WGS) entry which is preliminary data.</text>
</comment>
<evidence type="ECO:0000313" key="2">
    <source>
        <dbReference type="EMBL" id="KAJ3507260.1"/>
    </source>
</evidence>
<organism evidence="2 3">
    <name type="scientific">Agrocybe chaxingu</name>
    <dbReference type="NCBI Taxonomy" id="84603"/>
    <lineage>
        <taxon>Eukaryota</taxon>
        <taxon>Fungi</taxon>
        <taxon>Dikarya</taxon>
        <taxon>Basidiomycota</taxon>
        <taxon>Agaricomycotina</taxon>
        <taxon>Agaricomycetes</taxon>
        <taxon>Agaricomycetidae</taxon>
        <taxon>Agaricales</taxon>
        <taxon>Agaricineae</taxon>
        <taxon>Strophariaceae</taxon>
        <taxon>Agrocybe</taxon>
    </lineage>
</organism>
<feature type="region of interest" description="Disordered" evidence="1">
    <location>
        <begin position="76"/>
        <end position="110"/>
    </location>
</feature>
<accession>A0A9W8JYP8</accession>
<evidence type="ECO:0000313" key="3">
    <source>
        <dbReference type="Proteomes" id="UP001148786"/>
    </source>
</evidence>
<gene>
    <name evidence="2" type="ORF">NLJ89_g6403</name>
</gene>
<dbReference type="OrthoDB" id="3064818at2759"/>
<reference evidence="2" key="1">
    <citation type="submission" date="2022-07" db="EMBL/GenBank/DDBJ databases">
        <title>Genome Sequence of Agrocybe chaxingu.</title>
        <authorList>
            <person name="Buettner E."/>
        </authorList>
    </citation>
    <scope>NUCLEOTIDE SEQUENCE</scope>
    <source>
        <strain evidence="2">MP-N11</strain>
    </source>
</reference>
<keyword evidence="3" id="KW-1185">Reference proteome</keyword>
<dbReference type="AlphaFoldDB" id="A0A9W8JYP8"/>
<name>A0A9W8JYP8_9AGAR</name>
<evidence type="ECO:0000256" key="1">
    <source>
        <dbReference type="SAM" id="MobiDB-lite"/>
    </source>
</evidence>
<dbReference type="EMBL" id="JANKHO010000678">
    <property type="protein sequence ID" value="KAJ3507260.1"/>
    <property type="molecule type" value="Genomic_DNA"/>
</dbReference>
<proteinExistence type="predicted"/>
<dbReference type="Proteomes" id="UP001148786">
    <property type="component" value="Unassembled WGS sequence"/>
</dbReference>
<feature type="region of interest" description="Disordered" evidence="1">
    <location>
        <begin position="165"/>
        <end position="184"/>
    </location>
</feature>
<sequence>MTDHGTTNPPPQTNPDSSAEGVRARAERFDKIVQEAVADGDSTSVVLEHLKGAGATAREAEDLGKQFLLLFEARHGRRSNAGGRGREVERESTPPGLTEEEAAEFRRDREAQLHEQAKLARITAAKSNIQGGGSSLEELLKMLEGPGPSGSRSIPASILEGAPHLRDLESNALKDPHLDETWRL</sequence>
<protein>
    <submittedName>
        <fullName evidence="2">Uncharacterized protein</fullName>
    </submittedName>
</protein>
<feature type="region of interest" description="Disordered" evidence="1">
    <location>
        <begin position="1"/>
        <end position="25"/>
    </location>
</feature>